<dbReference type="RefSeq" id="WP_094484100.1">
    <property type="nucleotide sequence ID" value="NZ_NOZR01000032.1"/>
</dbReference>
<dbReference type="Proteomes" id="UP000216063">
    <property type="component" value="Unassembled WGS sequence"/>
</dbReference>
<proteinExistence type="predicted"/>
<dbReference type="InterPro" id="IPR002937">
    <property type="entry name" value="Amino_oxidase"/>
</dbReference>
<dbReference type="Gene3D" id="3.50.50.60">
    <property type="entry name" value="FAD/NAD(P)-binding domain"/>
    <property type="match status" value="1"/>
</dbReference>
<dbReference type="GO" id="GO:0016491">
    <property type="term" value="F:oxidoreductase activity"/>
    <property type="evidence" value="ECO:0007669"/>
    <property type="project" value="UniProtKB-KW"/>
</dbReference>
<evidence type="ECO:0000259" key="4">
    <source>
        <dbReference type="Pfam" id="PF01593"/>
    </source>
</evidence>
<dbReference type="EMBL" id="NOZR01000032">
    <property type="protein sequence ID" value="OYN75086.1"/>
    <property type="molecule type" value="Genomic_DNA"/>
</dbReference>
<gene>
    <name evidence="5" type="ORF">CG716_26380</name>
</gene>
<dbReference type="InterPro" id="IPR001613">
    <property type="entry name" value="Flavin_amine_oxidase"/>
</dbReference>
<dbReference type="PANTHER" id="PTHR10742:SF410">
    <property type="entry name" value="LYSINE-SPECIFIC HISTONE DEMETHYLASE 2"/>
    <property type="match status" value="1"/>
</dbReference>
<feature type="binding site" evidence="3">
    <location>
        <position position="45"/>
    </location>
    <ligand>
        <name>FAD</name>
        <dbReference type="ChEBI" id="CHEBI:57692"/>
    </ligand>
</feature>
<dbReference type="SUPFAM" id="SSF51905">
    <property type="entry name" value="FAD/NAD(P)-binding domain"/>
    <property type="match status" value="1"/>
</dbReference>
<feature type="binding site" evidence="3">
    <location>
        <position position="233"/>
    </location>
    <ligand>
        <name>FAD</name>
        <dbReference type="ChEBI" id="CHEBI:57692"/>
    </ligand>
</feature>
<dbReference type="Pfam" id="PF01593">
    <property type="entry name" value="Amino_oxidase"/>
    <property type="match status" value="1"/>
</dbReference>
<dbReference type="PROSITE" id="PS51318">
    <property type="entry name" value="TAT"/>
    <property type="match status" value="1"/>
</dbReference>
<evidence type="ECO:0000313" key="6">
    <source>
        <dbReference type="Proteomes" id="UP000216063"/>
    </source>
</evidence>
<reference evidence="5 6" key="1">
    <citation type="submission" date="2017-07" db="EMBL/GenBank/DDBJ databases">
        <title>The new phylogeny of genus Mycobacterium.</title>
        <authorList>
            <person name="Tortoli E."/>
            <person name="Trovato A."/>
            <person name="Cirillo D.M."/>
        </authorList>
    </citation>
    <scope>NUCLEOTIDE SEQUENCE [LARGE SCALE GENOMIC DNA]</scope>
    <source>
        <strain evidence="5 6">ATCC 33027</strain>
    </source>
</reference>
<keyword evidence="2" id="KW-0560">Oxidoreductase</keyword>
<dbReference type="InterPro" id="IPR050281">
    <property type="entry name" value="Flavin_monoamine_oxidase"/>
</dbReference>
<comment type="caution">
    <text evidence="5">The sequence shown here is derived from an EMBL/GenBank/DDBJ whole genome shotgun (WGS) entry which is preliminary data.</text>
</comment>
<dbReference type="Gene3D" id="3.90.660.10">
    <property type="match status" value="1"/>
</dbReference>
<dbReference type="PANTHER" id="PTHR10742">
    <property type="entry name" value="FLAVIN MONOAMINE OXIDASE"/>
    <property type="match status" value="1"/>
</dbReference>
<accession>A0A255D6X4</accession>
<dbReference type="SUPFAM" id="SSF54373">
    <property type="entry name" value="FAD-linked reductases, C-terminal domain"/>
    <property type="match status" value="1"/>
</dbReference>
<name>A0A255D6X4_9MYCO</name>
<keyword evidence="6" id="KW-1185">Reference proteome</keyword>
<dbReference type="InterPro" id="IPR036188">
    <property type="entry name" value="FAD/NAD-bd_sf"/>
</dbReference>
<comment type="cofactor">
    <cofactor evidence="1">
        <name>FAD</name>
        <dbReference type="ChEBI" id="CHEBI:57692"/>
    </cofactor>
</comment>
<dbReference type="InterPro" id="IPR006311">
    <property type="entry name" value="TAT_signal"/>
</dbReference>
<protein>
    <submittedName>
        <fullName evidence="5">Amine oxidase</fullName>
    </submittedName>
</protein>
<dbReference type="AlphaFoldDB" id="A0A255D6X4"/>
<evidence type="ECO:0000256" key="2">
    <source>
        <dbReference type="ARBA" id="ARBA00023002"/>
    </source>
</evidence>
<evidence type="ECO:0000313" key="5">
    <source>
        <dbReference type="EMBL" id="OYN75086.1"/>
    </source>
</evidence>
<evidence type="ECO:0000256" key="1">
    <source>
        <dbReference type="ARBA" id="ARBA00001974"/>
    </source>
</evidence>
<organism evidence="5 6">
    <name type="scientific">Mycolicibacterium sphagni</name>
    <dbReference type="NCBI Taxonomy" id="1786"/>
    <lineage>
        <taxon>Bacteria</taxon>
        <taxon>Bacillati</taxon>
        <taxon>Actinomycetota</taxon>
        <taxon>Actinomycetes</taxon>
        <taxon>Mycobacteriales</taxon>
        <taxon>Mycobacteriaceae</taxon>
        <taxon>Mycolicibacterium</taxon>
    </lineage>
</organism>
<sequence>MRSVGRRGFMLGFGALAAAPLLPGCSDAEEKKSSEHVIVIGAGFSGLAAARRLADAGLRVTVLEARDRIGGRTRTDTSLGVPIDVGASWIHGTEDNPLTRLAADVGAKTVATDFEDFILIEDHRIVDHKAAAASADDWHRIAKKLDELSSEAGSDESVADGLAGIADLDDPLVAWNVTSRTAGDYAADADQLSLRWLGSESQFKGPDVLFPGGYTQLSQHLAKGLDIRQKTKVRRIVHGGEQVRVETSQGTVTADRVIVTVPLGVLKAGNIAFDPPLPETKLGAIKRIGFGLLNKVVVAFDRPFWPESTPMIGLVGDNQPVTDLVNGLLFADKPLLVGLRGGQAAWSRESMSDQAAVSELINAIDAPTPTGSLVTRWGNDQYACGSYSFIAVGSSPDDMHALGEPVGEQLLFAGEATNPEWFGTVHGAYLSGLREADRIVG</sequence>
<feature type="domain" description="Amine oxidase" evidence="4">
    <location>
        <begin position="44"/>
        <end position="439"/>
    </location>
</feature>
<dbReference type="PRINTS" id="PR00757">
    <property type="entry name" value="AMINEOXDASEF"/>
</dbReference>
<evidence type="ECO:0000256" key="3">
    <source>
        <dbReference type="PIRSR" id="PIRSR601613-1"/>
    </source>
</evidence>
<feature type="binding site" evidence="3">
    <location>
        <begin position="64"/>
        <end position="65"/>
    </location>
    <ligand>
        <name>FAD</name>
        <dbReference type="ChEBI" id="CHEBI:57692"/>
    </ligand>
</feature>
<dbReference type="OrthoDB" id="337830at2"/>